<evidence type="ECO:0000256" key="3">
    <source>
        <dbReference type="ARBA" id="ARBA00009562"/>
    </source>
</evidence>
<dbReference type="Gene3D" id="3.60.120.10">
    <property type="entry name" value="Anthranilate synthase"/>
    <property type="match status" value="1"/>
</dbReference>
<dbReference type="InterPro" id="IPR006805">
    <property type="entry name" value="Anth_synth_I_N"/>
</dbReference>
<comment type="cofactor">
    <cofactor evidence="1">
        <name>Mg(2+)</name>
        <dbReference type="ChEBI" id="CHEBI:18420"/>
    </cofactor>
</comment>
<evidence type="ECO:0000256" key="13">
    <source>
        <dbReference type="ARBA" id="ARBA00047683"/>
    </source>
</evidence>
<evidence type="ECO:0000256" key="11">
    <source>
        <dbReference type="ARBA" id="ARBA00023239"/>
    </source>
</evidence>
<keyword evidence="8" id="KW-0479">Metal-binding</keyword>
<sequence>MRAFPSAAEARELGGDHALVPILRELLADTLTPVQAHRLLGGADEPGFLLESVLGGEHLGRYSFIGYRPRPLDLGEGDPLPAVGRVASESVAPLPGLPRFVGGAVGYFGYETARHFERLPVARGPAPDLPESAFLLAENLVVFDHVRQRLLLLTLHRPAAEPYEAALGRLDEMEERLLSVPGPLPPRPPVNGATWQSNVTRGHYESMVDAAREHILAGDAFQVVLSQRFSKPLGARPFDVYRQLRGINPSPYMYHLSLGGGRHVVGTSPEVLVRVEGDRVETRPLAGTRRRGTDADRDLALERELVGDEKERAEHVMLVDLGRNDVGRVAEPGSVRVERLMEVERYSHVMHLSSLVSGRLGPGQSSLDALRAAFPAGTVSGAPKIRAMEIIADLEPEQRGCYSGALGYIGFGGNLDLAITLRTVVIANGTAYVQAGAGVVADSVPSREYEETLEKAGAMLAAIERAEEMA</sequence>
<gene>
    <name evidence="16" type="ORF">JF922_07385</name>
</gene>
<accession>A0A934K3R0</accession>
<evidence type="ECO:0000256" key="5">
    <source>
        <dbReference type="ARBA" id="ARBA00012266"/>
    </source>
</evidence>
<comment type="subunit">
    <text evidence="4">Heterotetramer consisting of two non-identical subunits: a beta subunit (TrpG) and a large alpha subunit (TrpE).</text>
</comment>
<comment type="pathway">
    <text evidence="2">Amino-acid biosynthesis; L-tryptophan biosynthesis; L-tryptophan from chorismate: step 1/5.</text>
</comment>
<dbReference type="EC" id="4.1.3.27" evidence="5"/>
<reference evidence="16" key="1">
    <citation type="submission" date="2020-10" db="EMBL/GenBank/DDBJ databases">
        <title>Ca. Dormibacterota MAGs.</title>
        <authorList>
            <person name="Montgomery K."/>
        </authorList>
    </citation>
    <scope>NUCLEOTIDE SEQUENCE [LARGE SCALE GENOMIC DNA]</scope>
    <source>
        <strain evidence="16">SC8812_S17_10</strain>
    </source>
</reference>
<dbReference type="EMBL" id="JAEKNR010000083">
    <property type="protein sequence ID" value="MBJ7597895.1"/>
    <property type="molecule type" value="Genomic_DNA"/>
</dbReference>
<protein>
    <recommendedName>
        <fullName evidence="6">Anthranilate synthase component 1</fullName>
        <ecNumber evidence="5">4.1.3.27</ecNumber>
    </recommendedName>
</protein>
<evidence type="ECO:0000259" key="14">
    <source>
        <dbReference type="Pfam" id="PF00425"/>
    </source>
</evidence>
<dbReference type="Pfam" id="PF00425">
    <property type="entry name" value="Chorismate_bind"/>
    <property type="match status" value="1"/>
</dbReference>
<dbReference type="Pfam" id="PF04715">
    <property type="entry name" value="Anth_synt_I_N"/>
    <property type="match status" value="1"/>
</dbReference>
<evidence type="ECO:0000256" key="7">
    <source>
        <dbReference type="ARBA" id="ARBA00022605"/>
    </source>
</evidence>
<keyword evidence="9" id="KW-0460">Magnesium</keyword>
<evidence type="ECO:0000256" key="8">
    <source>
        <dbReference type="ARBA" id="ARBA00022723"/>
    </source>
</evidence>
<dbReference type="InterPro" id="IPR019999">
    <property type="entry name" value="Anth_synth_I-like"/>
</dbReference>
<evidence type="ECO:0000256" key="4">
    <source>
        <dbReference type="ARBA" id="ARBA00011575"/>
    </source>
</evidence>
<dbReference type="GO" id="GO:0004049">
    <property type="term" value="F:anthranilate synthase activity"/>
    <property type="evidence" value="ECO:0007669"/>
    <property type="project" value="UniProtKB-EC"/>
</dbReference>
<comment type="similarity">
    <text evidence="3">Belongs to the anthranilate synthase component I family.</text>
</comment>
<keyword evidence="11" id="KW-0456">Lyase</keyword>
<dbReference type="PRINTS" id="PR00095">
    <property type="entry name" value="ANTSNTHASEI"/>
</dbReference>
<proteinExistence type="inferred from homology"/>
<comment type="caution">
    <text evidence="16">The sequence shown here is derived from an EMBL/GenBank/DDBJ whole genome shotgun (WGS) entry which is preliminary data.</text>
</comment>
<dbReference type="GO" id="GO:0009073">
    <property type="term" value="P:aromatic amino acid family biosynthetic process"/>
    <property type="evidence" value="ECO:0007669"/>
    <property type="project" value="UniProtKB-KW"/>
</dbReference>
<evidence type="ECO:0000313" key="16">
    <source>
        <dbReference type="EMBL" id="MBJ7597895.1"/>
    </source>
</evidence>
<feature type="domain" description="Chorismate-utilising enzyme C-terminal" evidence="14">
    <location>
        <begin position="203"/>
        <end position="455"/>
    </location>
</feature>
<comment type="function">
    <text evidence="12">Part of a heterotetrameric complex that catalyzes the two-step biosynthesis of anthranilate, an intermediate in the biosynthesis of L-tryptophan. In the first step, the glutamine-binding beta subunit (TrpG) of anthranilate synthase (AS) provides the glutamine amidotransferase activity which generates ammonia as a substrate that, along with chorismate, is used in the second step, catalyzed by the large alpha subunit of AS (TrpE) to produce anthranilate. In the absence of TrpG, TrpE can synthesize anthranilate directly from chorismate and high concentrations of ammonia.</text>
</comment>
<organism evidence="16 17">
    <name type="scientific">Candidatus Nephthysia bennettiae</name>
    <dbReference type="NCBI Taxonomy" id="3127016"/>
    <lineage>
        <taxon>Bacteria</taxon>
        <taxon>Bacillati</taxon>
        <taxon>Candidatus Dormiibacterota</taxon>
        <taxon>Candidatus Dormibacteria</taxon>
        <taxon>Candidatus Dormibacterales</taxon>
        <taxon>Candidatus Dormibacteraceae</taxon>
        <taxon>Candidatus Nephthysia</taxon>
    </lineage>
</organism>
<evidence type="ECO:0000256" key="6">
    <source>
        <dbReference type="ARBA" id="ARBA00020653"/>
    </source>
</evidence>
<evidence type="ECO:0000256" key="9">
    <source>
        <dbReference type="ARBA" id="ARBA00022842"/>
    </source>
</evidence>
<dbReference type="AlphaFoldDB" id="A0A934K3R0"/>
<dbReference type="Proteomes" id="UP000612893">
    <property type="component" value="Unassembled WGS sequence"/>
</dbReference>
<evidence type="ECO:0000256" key="10">
    <source>
        <dbReference type="ARBA" id="ARBA00023141"/>
    </source>
</evidence>
<dbReference type="PANTHER" id="PTHR11236">
    <property type="entry name" value="AMINOBENZOATE/ANTHRANILATE SYNTHASE"/>
    <property type="match status" value="1"/>
</dbReference>
<evidence type="ECO:0000259" key="15">
    <source>
        <dbReference type="Pfam" id="PF04715"/>
    </source>
</evidence>
<dbReference type="InterPro" id="IPR015890">
    <property type="entry name" value="Chorismate_C"/>
</dbReference>
<evidence type="ECO:0000256" key="2">
    <source>
        <dbReference type="ARBA" id="ARBA00004873"/>
    </source>
</evidence>
<dbReference type="PANTHER" id="PTHR11236:SF46">
    <property type="entry name" value="ANTHRANILATE SYNTHASE COMPONENT 1"/>
    <property type="match status" value="1"/>
</dbReference>
<evidence type="ECO:0000256" key="12">
    <source>
        <dbReference type="ARBA" id="ARBA00025634"/>
    </source>
</evidence>
<name>A0A934K3R0_9BACT</name>
<dbReference type="GO" id="GO:0046872">
    <property type="term" value="F:metal ion binding"/>
    <property type="evidence" value="ECO:0007669"/>
    <property type="project" value="UniProtKB-KW"/>
</dbReference>
<dbReference type="InterPro" id="IPR005801">
    <property type="entry name" value="ADC_synthase"/>
</dbReference>
<evidence type="ECO:0000313" key="17">
    <source>
        <dbReference type="Proteomes" id="UP000612893"/>
    </source>
</evidence>
<comment type="catalytic activity">
    <reaction evidence="13">
        <text>chorismate + L-glutamine = anthranilate + pyruvate + L-glutamate + H(+)</text>
        <dbReference type="Rhea" id="RHEA:21732"/>
        <dbReference type="ChEBI" id="CHEBI:15361"/>
        <dbReference type="ChEBI" id="CHEBI:15378"/>
        <dbReference type="ChEBI" id="CHEBI:16567"/>
        <dbReference type="ChEBI" id="CHEBI:29748"/>
        <dbReference type="ChEBI" id="CHEBI:29985"/>
        <dbReference type="ChEBI" id="CHEBI:58359"/>
        <dbReference type="EC" id="4.1.3.27"/>
    </reaction>
</comment>
<dbReference type="GO" id="GO:0008652">
    <property type="term" value="P:amino acid biosynthetic process"/>
    <property type="evidence" value="ECO:0007669"/>
    <property type="project" value="UniProtKB-KW"/>
</dbReference>
<dbReference type="SUPFAM" id="SSF56322">
    <property type="entry name" value="ADC synthase"/>
    <property type="match status" value="1"/>
</dbReference>
<feature type="domain" description="Anthranilate synthase component I N-terminal" evidence="15">
    <location>
        <begin position="29"/>
        <end position="152"/>
    </location>
</feature>
<dbReference type="RefSeq" id="WP_338200489.1">
    <property type="nucleotide sequence ID" value="NZ_JAEKNR010000083.1"/>
</dbReference>
<keyword evidence="7" id="KW-0028">Amino-acid biosynthesis</keyword>
<keyword evidence="17" id="KW-1185">Reference proteome</keyword>
<evidence type="ECO:0000256" key="1">
    <source>
        <dbReference type="ARBA" id="ARBA00001946"/>
    </source>
</evidence>
<keyword evidence="10" id="KW-0057">Aromatic amino acid biosynthesis</keyword>